<keyword evidence="16" id="KW-1185">Reference proteome</keyword>
<feature type="domain" description="Acyl-ACP thioesterase N-terminal hotdog" evidence="12">
    <location>
        <begin position="133"/>
        <end position="265"/>
    </location>
</feature>
<proteinExistence type="inferred from homology"/>
<feature type="domain" description="Acyl-ACP-thioesterase N-terminal" evidence="13">
    <location>
        <begin position="1"/>
        <end position="123"/>
    </location>
</feature>
<keyword evidence="4 11" id="KW-0150">Chloroplast</keyword>
<keyword evidence="3 11" id="KW-0444">Lipid biosynthesis</keyword>
<feature type="domain" description="Acyl-ACP thioesterase-like C-terminal" evidence="14">
    <location>
        <begin position="295"/>
        <end position="348"/>
    </location>
</feature>
<dbReference type="InterPro" id="IPR049427">
    <property type="entry name" value="Acyl-ACP_TE_C"/>
</dbReference>
<gene>
    <name evidence="15" type="ORF">M5K25_022292</name>
</gene>
<comment type="subcellular location">
    <subcellularLocation>
        <location evidence="1 11">Plastid</location>
        <location evidence="1 11">Chloroplast</location>
    </subcellularLocation>
</comment>
<dbReference type="GO" id="GO:0009507">
    <property type="term" value="C:chloroplast"/>
    <property type="evidence" value="ECO:0007669"/>
    <property type="project" value="UniProtKB-SubCell"/>
</dbReference>
<dbReference type="InterPro" id="IPR021113">
    <property type="entry name" value="Acyl-ACP-thioesterase_N"/>
</dbReference>
<evidence type="ECO:0000313" key="15">
    <source>
        <dbReference type="EMBL" id="KAL0907848.1"/>
    </source>
</evidence>
<evidence type="ECO:0000313" key="16">
    <source>
        <dbReference type="Proteomes" id="UP001552299"/>
    </source>
</evidence>
<keyword evidence="8" id="KW-0809">Transit peptide</keyword>
<dbReference type="EMBL" id="JANQDX010000017">
    <property type="protein sequence ID" value="KAL0907848.1"/>
    <property type="molecule type" value="Genomic_DNA"/>
</dbReference>
<evidence type="ECO:0000256" key="1">
    <source>
        <dbReference type="ARBA" id="ARBA00004229"/>
    </source>
</evidence>
<dbReference type="GO" id="GO:0016787">
    <property type="term" value="F:hydrolase activity"/>
    <property type="evidence" value="ECO:0007669"/>
    <property type="project" value="UniProtKB-KW"/>
</dbReference>
<evidence type="ECO:0000256" key="4">
    <source>
        <dbReference type="ARBA" id="ARBA00022528"/>
    </source>
</evidence>
<evidence type="ECO:0000256" key="6">
    <source>
        <dbReference type="ARBA" id="ARBA00022801"/>
    </source>
</evidence>
<protein>
    <recommendedName>
        <fullName evidence="11">Acyl-[acyl-carrier-protein] hydrolase</fullName>
        <ecNumber evidence="11">3.1.2.-</ecNumber>
    </recommendedName>
</protein>
<sequence length="359" mass="41317">MTASTAFSTNFSILSSSQQISSSWTASFNVSFALTSGVRAKFACSVKAFQIKGNVRKANTATFSSKSESAKVEEDAPSESQKDVLNFFDWRWLLATLMNIKVVIEKQRNVLDWKPRRPDLFADSFSHEQIVDNIYMQRNSIKFYEIDATGKASLEAIMNLLQDSSVNHFKFLGLLDESVRSYLKMRRGNLTFIILKMHVQVEHYPSWGDAIEVNTWLRHHKKFSIARDWHLRNLKTGQSMIRATSICALMDKTTHKLSKIPDEINVELEPHYKETTFILHEDNRKFPKLNVETANYIIDGLTPQWADLDYNMHVNHGKYIRLIFEGIPMSMLETHEMSSVVLEFRKECICSSSKADLLL</sequence>
<dbReference type="Proteomes" id="UP001552299">
    <property type="component" value="Unassembled WGS sequence"/>
</dbReference>
<reference evidence="15 16" key="1">
    <citation type="journal article" date="2024" name="Plant Biotechnol. J.">
        <title>Dendrobium thyrsiflorum genome and its molecular insights into genes involved in important horticultural traits.</title>
        <authorList>
            <person name="Chen B."/>
            <person name="Wang J.Y."/>
            <person name="Zheng P.J."/>
            <person name="Li K.L."/>
            <person name="Liang Y.M."/>
            <person name="Chen X.F."/>
            <person name="Zhang C."/>
            <person name="Zhao X."/>
            <person name="He X."/>
            <person name="Zhang G.Q."/>
            <person name="Liu Z.J."/>
            <person name="Xu Q."/>
        </authorList>
    </citation>
    <scope>NUCLEOTIDE SEQUENCE [LARGE SCALE GENOMIC DNA]</scope>
    <source>
        <strain evidence="15">GZMU011</strain>
    </source>
</reference>
<dbReference type="SUPFAM" id="SSF54637">
    <property type="entry name" value="Thioesterase/thiol ester dehydrase-isomerase"/>
    <property type="match status" value="2"/>
</dbReference>
<evidence type="ECO:0000256" key="11">
    <source>
        <dbReference type="RuleBase" id="RU363096"/>
    </source>
</evidence>
<evidence type="ECO:0000256" key="7">
    <source>
        <dbReference type="ARBA" id="ARBA00022832"/>
    </source>
</evidence>
<keyword evidence="5 11" id="KW-0934">Plastid</keyword>
<evidence type="ECO:0000259" key="13">
    <source>
        <dbReference type="Pfam" id="PF12590"/>
    </source>
</evidence>
<evidence type="ECO:0000259" key="14">
    <source>
        <dbReference type="Pfam" id="PF20791"/>
    </source>
</evidence>
<keyword evidence="7 11" id="KW-0276">Fatty acid metabolism</keyword>
<dbReference type="PANTHER" id="PTHR31727:SF2">
    <property type="entry name" value="PALMITOYL-ACYL CARRIER PROTEIN THIOESTERASE, CHLOROPLASTIC"/>
    <property type="match status" value="1"/>
</dbReference>
<dbReference type="Pfam" id="PF20791">
    <property type="entry name" value="Acyl-ACP_TE_C"/>
    <property type="match status" value="1"/>
</dbReference>
<dbReference type="EC" id="3.1.2.-" evidence="11"/>
<dbReference type="InterPro" id="IPR029069">
    <property type="entry name" value="HotDog_dom_sf"/>
</dbReference>
<keyword evidence="10 11" id="KW-0275">Fatty acid biosynthesis</keyword>
<dbReference type="PANTHER" id="PTHR31727">
    <property type="entry name" value="OLEOYL-ACYL CARRIER PROTEIN THIOESTERASE 1, CHLOROPLASTIC"/>
    <property type="match status" value="1"/>
</dbReference>
<accession>A0ABD0U5Z9</accession>
<dbReference type="CDD" id="cd00586">
    <property type="entry name" value="4HBT"/>
    <property type="match status" value="1"/>
</dbReference>
<dbReference type="InterPro" id="IPR002864">
    <property type="entry name" value="Acyl-ACP_thioesterase_NHD"/>
</dbReference>
<dbReference type="Gene3D" id="3.10.129.10">
    <property type="entry name" value="Hotdog Thioesterase"/>
    <property type="match status" value="1"/>
</dbReference>
<organism evidence="15 16">
    <name type="scientific">Dendrobium thyrsiflorum</name>
    <name type="common">Pinecone-like raceme dendrobium</name>
    <name type="synonym">Orchid</name>
    <dbReference type="NCBI Taxonomy" id="117978"/>
    <lineage>
        <taxon>Eukaryota</taxon>
        <taxon>Viridiplantae</taxon>
        <taxon>Streptophyta</taxon>
        <taxon>Embryophyta</taxon>
        <taxon>Tracheophyta</taxon>
        <taxon>Spermatophyta</taxon>
        <taxon>Magnoliopsida</taxon>
        <taxon>Liliopsida</taxon>
        <taxon>Asparagales</taxon>
        <taxon>Orchidaceae</taxon>
        <taxon>Epidendroideae</taxon>
        <taxon>Malaxideae</taxon>
        <taxon>Dendrobiinae</taxon>
        <taxon>Dendrobium</taxon>
    </lineage>
</organism>
<evidence type="ECO:0000256" key="8">
    <source>
        <dbReference type="ARBA" id="ARBA00022946"/>
    </source>
</evidence>
<dbReference type="AlphaFoldDB" id="A0ABD0U5Z9"/>
<evidence type="ECO:0000256" key="9">
    <source>
        <dbReference type="ARBA" id="ARBA00023098"/>
    </source>
</evidence>
<name>A0ABD0U5Z9_DENTH</name>
<comment type="function">
    <text evidence="11">Plays an essential role in chain termination during de novo fatty acid synthesis.</text>
</comment>
<evidence type="ECO:0000256" key="3">
    <source>
        <dbReference type="ARBA" id="ARBA00022516"/>
    </source>
</evidence>
<comment type="similarity">
    <text evidence="2 11">Belongs to the acyl-ACP thioesterase family.</text>
</comment>
<comment type="caution">
    <text evidence="15">The sequence shown here is derived from an EMBL/GenBank/DDBJ whole genome shotgun (WGS) entry which is preliminary data.</text>
</comment>
<dbReference type="Pfam" id="PF12590">
    <property type="entry name" value="Acyl-thio_N"/>
    <property type="match status" value="1"/>
</dbReference>
<evidence type="ECO:0000259" key="12">
    <source>
        <dbReference type="Pfam" id="PF01643"/>
    </source>
</evidence>
<dbReference type="Pfam" id="PF01643">
    <property type="entry name" value="Acyl-ACP_TE"/>
    <property type="match status" value="1"/>
</dbReference>
<evidence type="ECO:0000256" key="5">
    <source>
        <dbReference type="ARBA" id="ARBA00022640"/>
    </source>
</evidence>
<dbReference type="GO" id="GO:0006633">
    <property type="term" value="P:fatty acid biosynthetic process"/>
    <property type="evidence" value="ECO:0007669"/>
    <property type="project" value="UniProtKB-KW"/>
</dbReference>
<evidence type="ECO:0000256" key="10">
    <source>
        <dbReference type="ARBA" id="ARBA00023160"/>
    </source>
</evidence>
<keyword evidence="6 11" id="KW-0378">Hydrolase</keyword>
<evidence type="ECO:0000256" key="2">
    <source>
        <dbReference type="ARBA" id="ARBA00006500"/>
    </source>
</evidence>
<dbReference type="InterPro" id="IPR045023">
    <property type="entry name" value="FATA/B"/>
</dbReference>
<keyword evidence="9 11" id="KW-0443">Lipid metabolism</keyword>